<dbReference type="Pfam" id="PF13416">
    <property type="entry name" value="SBP_bac_8"/>
    <property type="match status" value="1"/>
</dbReference>
<feature type="signal peptide" evidence="6">
    <location>
        <begin position="1"/>
        <end position="19"/>
    </location>
</feature>
<reference evidence="7 8" key="1">
    <citation type="submission" date="2017-02" db="EMBL/GenBank/DDBJ databases">
        <authorList>
            <person name="Peterson S.W."/>
        </authorList>
    </citation>
    <scope>NUCLEOTIDE SEQUENCE [LARGE SCALE GENOMIC DNA]</scope>
    <source>
        <strain evidence="7 8">S285</strain>
    </source>
</reference>
<keyword evidence="2 5" id="KW-0813">Transport</keyword>
<dbReference type="SUPFAM" id="SSF53850">
    <property type="entry name" value="Periplasmic binding protein-like II"/>
    <property type="match status" value="1"/>
</dbReference>
<evidence type="ECO:0000256" key="6">
    <source>
        <dbReference type="SAM" id="SignalP"/>
    </source>
</evidence>
<dbReference type="EMBL" id="CP019948">
    <property type="protein sequence ID" value="ARN82532.1"/>
    <property type="molecule type" value="Genomic_DNA"/>
</dbReference>
<dbReference type="GO" id="GO:0042597">
    <property type="term" value="C:periplasmic space"/>
    <property type="evidence" value="ECO:0007669"/>
    <property type="project" value="UniProtKB-SubCell"/>
</dbReference>
<dbReference type="GO" id="GO:0019808">
    <property type="term" value="F:polyamine binding"/>
    <property type="evidence" value="ECO:0007669"/>
    <property type="project" value="InterPro"/>
</dbReference>
<dbReference type="Proteomes" id="UP000193978">
    <property type="component" value="Chromosome"/>
</dbReference>
<evidence type="ECO:0000313" key="7">
    <source>
        <dbReference type="EMBL" id="ARN82532.1"/>
    </source>
</evidence>
<proteinExistence type="inferred from homology"/>
<dbReference type="CDD" id="cd13659">
    <property type="entry name" value="PBP2_PotF"/>
    <property type="match status" value="1"/>
</dbReference>
<dbReference type="PANTHER" id="PTHR30222:SF12">
    <property type="entry name" value="NORSPERMIDINE SENSOR"/>
    <property type="match status" value="1"/>
</dbReference>
<name>A0A1W6MY63_9HYPH</name>
<accession>A0A1W6MY63</accession>
<evidence type="ECO:0000256" key="1">
    <source>
        <dbReference type="ARBA" id="ARBA00004418"/>
    </source>
</evidence>
<dbReference type="PRINTS" id="PR00909">
    <property type="entry name" value="SPERMDNBNDNG"/>
</dbReference>
<dbReference type="OrthoDB" id="9769319at2"/>
<dbReference type="RefSeq" id="WP_085772659.1">
    <property type="nucleotide sequence ID" value="NZ_AP027149.1"/>
</dbReference>
<protein>
    <recommendedName>
        <fullName evidence="5">Putrescine-binding periplasmic protein</fullName>
    </recommendedName>
</protein>
<dbReference type="GO" id="GO:0015846">
    <property type="term" value="P:polyamine transport"/>
    <property type="evidence" value="ECO:0007669"/>
    <property type="project" value="InterPro"/>
</dbReference>
<dbReference type="Gene3D" id="3.40.190.10">
    <property type="entry name" value="Periplasmic binding protein-like II"/>
    <property type="match status" value="2"/>
</dbReference>
<dbReference type="PIRSF" id="PIRSF019574">
    <property type="entry name" value="Periplasmic_polyamine_BP"/>
    <property type="match status" value="1"/>
</dbReference>
<dbReference type="InterPro" id="IPR001188">
    <property type="entry name" value="Sperm_putr-bd"/>
</dbReference>
<evidence type="ECO:0000256" key="2">
    <source>
        <dbReference type="ARBA" id="ARBA00022448"/>
    </source>
</evidence>
<dbReference type="AlphaFoldDB" id="A0A1W6MY63"/>
<dbReference type="KEGG" id="mbry:B1812_17190"/>
<evidence type="ECO:0000256" key="5">
    <source>
        <dbReference type="PIRNR" id="PIRNR019574"/>
    </source>
</evidence>
<evidence type="ECO:0000313" key="8">
    <source>
        <dbReference type="Proteomes" id="UP000193978"/>
    </source>
</evidence>
<feature type="chain" id="PRO_5010868431" description="Putrescine-binding periplasmic protein" evidence="6">
    <location>
        <begin position="20"/>
        <end position="362"/>
    </location>
</feature>
<gene>
    <name evidence="7" type="ORF">B1812_17190</name>
</gene>
<keyword evidence="3 6" id="KW-0732">Signal</keyword>
<evidence type="ECO:0000256" key="3">
    <source>
        <dbReference type="ARBA" id="ARBA00022729"/>
    </source>
</evidence>
<dbReference type="InterPro" id="IPR006059">
    <property type="entry name" value="SBP"/>
</dbReference>
<dbReference type="STRING" id="655015.B1812_17190"/>
<comment type="similarity">
    <text evidence="5">Belongs to the bacterial solute-binding protein PotD/PotF family.</text>
</comment>
<comment type="function">
    <text evidence="5">Required for the activity of the bacterial periplasmic transport system of putrescine.</text>
</comment>
<dbReference type="PANTHER" id="PTHR30222">
    <property type="entry name" value="SPERMIDINE/PUTRESCINE-BINDING PERIPLASMIC PROTEIN"/>
    <property type="match status" value="1"/>
</dbReference>
<organism evidence="7 8">
    <name type="scientific">Methylocystis bryophila</name>
    <dbReference type="NCBI Taxonomy" id="655015"/>
    <lineage>
        <taxon>Bacteria</taxon>
        <taxon>Pseudomonadati</taxon>
        <taxon>Pseudomonadota</taxon>
        <taxon>Alphaproteobacteria</taxon>
        <taxon>Hyphomicrobiales</taxon>
        <taxon>Methylocystaceae</taxon>
        <taxon>Methylocystis</taxon>
    </lineage>
</organism>
<keyword evidence="4 5" id="KW-0574">Periplasm</keyword>
<evidence type="ECO:0000256" key="4">
    <source>
        <dbReference type="ARBA" id="ARBA00022764"/>
    </source>
</evidence>
<keyword evidence="8" id="KW-1185">Reference proteome</keyword>
<sequence>MKKILAALLAFGALSLAQADAKERVVNVFNWSDYIDAKTLDDFSRETGIKVVYDTYDSNEMLDTRLLAGSTGYDVVVPSATFLSRQIKAGAYQPLDMSKLPNAKNIWREIAAKLARYDPGNRYAVDYMWYTTGVAYNVEKVKERLGDKAITSWDQILRPENLKKLASCGVYMLDSPEDMFAIALNYLKLDPNSKKPEDIHKADMLLSSLRPYVKKFHSSEYINALANGDICVAIGWSGDSFQARSRAREANNGVEIAFAVPREGTLITLDTLAIPVDAPHPEEAYALIDYLLRPEVAARNTNATQFANGVAASRPLIDPTILGNPSIYLDDAGMSRLFAVTPPDLATQKAMTRAWTHVKTGR</sequence>
<comment type="subcellular location">
    <subcellularLocation>
        <location evidence="1 5">Periplasm</location>
    </subcellularLocation>
</comment>